<dbReference type="PROSITE" id="PS50158">
    <property type="entry name" value="ZF_CCHC"/>
    <property type="match status" value="1"/>
</dbReference>
<evidence type="ECO:0000256" key="1">
    <source>
        <dbReference type="PROSITE-ProRule" id="PRU00047"/>
    </source>
</evidence>
<keyword evidence="1" id="KW-0863">Zinc-finger</keyword>
<keyword evidence="1" id="KW-0479">Metal-binding</keyword>
<evidence type="ECO:0000313" key="4">
    <source>
        <dbReference type="Proteomes" id="UP000037035"/>
    </source>
</evidence>
<dbReference type="Pfam" id="PF03732">
    <property type="entry name" value="Retrotrans_gag"/>
    <property type="match status" value="1"/>
</dbReference>
<evidence type="ECO:0000313" key="3">
    <source>
        <dbReference type="EMBL" id="KNZ45426.1"/>
    </source>
</evidence>
<dbReference type="Proteomes" id="UP000037035">
    <property type="component" value="Unassembled WGS sequence"/>
</dbReference>
<dbReference type="VEuPathDB" id="FungiDB:VP01_8127g1"/>
<dbReference type="InterPro" id="IPR001878">
    <property type="entry name" value="Znf_CCHC"/>
</dbReference>
<dbReference type="EMBL" id="LAVV01013635">
    <property type="protein sequence ID" value="KNZ45426.1"/>
    <property type="molecule type" value="Genomic_DNA"/>
</dbReference>
<sequence>RFPNDSSKVAFAISFMTDYAATWSQPYLTKIFNGEAVVFSEFIDDFKSSFFDHNRRHHTEVALKNLCQTGTVLYQHGLKENIQLAVVMSNIHRPAPIPSSNAPTTNPNAMDLSAFQRGPNNQLSDAKRACRAQLNLCFRCGQAGHISCGCSNGNRKSQDCFYPCPFL</sequence>
<accession>A0A0L6UA94</accession>
<evidence type="ECO:0000259" key="2">
    <source>
        <dbReference type="PROSITE" id="PS50158"/>
    </source>
</evidence>
<name>A0A0L6UA94_9BASI</name>
<keyword evidence="1" id="KW-0862">Zinc</keyword>
<feature type="non-terminal residue" evidence="3">
    <location>
        <position position="1"/>
    </location>
</feature>
<feature type="domain" description="CCHC-type" evidence="2">
    <location>
        <begin position="137"/>
        <end position="152"/>
    </location>
</feature>
<keyword evidence="4" id="KW-1185">Reference proteome</keyword>
<gene>
    <name evidence="3" type="ORF">VP01_8127g1</name>
</gene>
<comment type="caution">
    <text evidence="3">The sequence shown here is derived from an EMBL/GenBank/DDBJ whole genome shotgun (WGS) entry which is preliminary data.</text>
</comment>
<reference evidence="3 4" key="1">
    <citation type="submission" date="2015-08" db="EMBL/GenBank/DDBJ databases">
        <title>Next Generation Sequencing and Analysis of the Genome of Puccinia sorghi L Schw, the Causal Agent of Maize Common Rust.</title>
        <authorList>
            <person name="Rochi L."/>
            <person name="Burguener G."/>
            <person name="Darino M."/>
            <person name="Turjanski A."/>
            <person name="Kreff E."/>
            <person name="Dieguez M.J."/>
            <person name="Sacco F."/>
        </authorList>
    </citation>
    <scope>NUCLEOTIDE SEQUENCE [LARGE SCALE GENOMIC DNA]</scope>
    <source>
        <strain evidence="3 4">RO10H11247</strain>
    </source>
</reference>
<feature type="non-terminal residue" evidence="3">
    <location>
        <position position="167"/>
    </location>
</feature>
<dbReference type="AlphaFoldDB" id="A0A0L6UA94"/>
<organism evidence="3 4">
    <name type="scientific">Puccinia sorghi</name>
    <dbReference type="NCBI Taxonomy" id="27349"/>
    <lineage>
        <taxon>Eukaryota</taxon>
        <taxon>Fungi</taxon>
        <taxon>Dikarya</taxon>
        <taxon>Basidiomycota</taxon>
        <taxon>Pucciniomycotina</taxon>
        <taxon>Pucciniomycetes</taxon>
        <taxon>Pucciniales</taxon>
        <taxon>Pucciniaceae</taxon>
        <taxon>Puccinia</taxon>
    </lineage>
</organism>
<dbReference type="GO" id="GO:0008270">
    <property type="term" value="F:zinc ion binding"/>
    <property type="evidence" value="ECO:0007669"/>
    <property type="project" value="UniProtKB-KW"/>
</dbReference>
<dbReference type="GO" id="GO:0003676">
    <property type="term" value="F:nucleic acid binding"/>
    <property type="evidence" value="ECO:0007669"/>
    <property type="project" value="InterPro"/>
</dbReference>
<protein>
    <recommendedName>
        <fullName evidence="2">CCHC-type domain-containing protein</fullName>
    </recommendedName>
</protein>
<dbReference type="InterPro" id="IPR005162">
    <property type="entry name" value="Retrotrans_gag_dom"/>
</dbReference>
<proteinExistence type="predicted"/>